<gene>
    <name evidence="1" type="ORF">S06H3_07547</name>
</gene>
<dbReference type="SUPFAM" id="SSF52540">
    <property type="entry name" value="P-loop containing nucleoside triphosphate hydrolases"/>
    <property type="match status" value="1"/>
</dbReference>
<proteinExistence type="predicted"/>
<dbReference type="Gene3D" id="3.40.50.300">
    <property type="entry name" value="P-loop containing nucleotide triphosphate hydrolases"/>
    <property type="match status" value="1"/>
</dbReference>
<sequence length="93" mass="10514">MYSSILEEASIWAIFTSTPQETSLYPDLNAVQNLQFAASLYMDDLKKIKETIHHILDLVELQNRAKGRVETYSGGMNRLLALMFRGAIEFGST</sequence>
<dbReference type="AlphaFoldDB" id="X1KZU6"/>
<comment type="caution">
    <text evidence="1">The sequence shown here is derived from an EMBL/GenBank/DDBJ whole genome shotgun (WGS) entry which is preliminary data.</text>
</comment>
<organism evidence="1">
    <name type="scientific">marine sediment metagenome</name>
    <dbReference type="NCBI Taxonomy" id="412755"/>
    <lineage>
        <taxon>unclassified sequences</taxon>
        <taxon>metagenomes</taxon>
        <taxon>ecological metagenomes</taxon>
    </lineage>
</organism>
<evidence type="ECO:0000313" key="1">
    <source>
        <dbReference type="EMBL" id="GAH99165.1"/>
    </source>
</evidence>
<dbReference type="EMBL" id="BARV01003068">
    <property type="protein sequence ID" value="GAH99165.1"/>
    <property type="molecule type" value="Genomic_DNA"/>
</dbReference>
<name>X1KZU6_9ZZZZ</name>
<accession>X1KZU6</accession>
<protein>
    <submittedName>
        <fullName evidence="1">Uncharacterized protein</fullName>
    </submittedName>
</protein>
<reference evidence="1" key="1">
    <citation type="journal article" date="2014" name="Front. Microbiol.">
        <title>High frequency of phylogenetically diverse reductive dehalogenase-homologous genes in deep subseafloor sedimentary metagenomes.</title>
        <authorList>
            <person name="Kawai M."/>
            <person name="Futagami T."/>
            <person name="Toyoda A."/>
            <person name="Takaki Y."/>
            <person name="Nishi S."/>
            <person name="Hori S."/>
            <person name="Arai W."/>
            <person name="Tsubouchi T."/>
            <person name="Morono Y."/>
            <person name="Uchiyama I."/>
            <person name="Ito T."/>
            <person name="Fujiyama A."/>
            <person name="Inagaki F."/>
            <person name="Takami H."/>
        </authorList>
    </citation>
    <scope>NUCLEOTIDE SEQUENCE</scope>
    <source>
        <strain evidence="1">Expedition CK06-06</strain>
    </source>
</reference>
<dbReference type="InterPro" id="IPR027417">
    <property type="entry name" value="P-loop_NTPase"/>
</dbReference>